<dbReference type="GO" id="GO:0005506">
    <property type="term" value="F:iron ion binding"/>
    <property type="evidence" value="ECO:0007669"/>
    <property type="project" value="InterPro"/>
</dbReference>
<evidence type="ECO:0000256" key="1">
    <source>
        <dbReference type="ARBA" id="ARBA00022617"/>
    </source>
</evidence>
<dbReference type="PANTHER" id="PTHR33751">
    <property type="entry name" value="CBB3-TYPE CYTOCHROME C OXIDASE SUBUNIT FIXP"/>
    <property type="match status" value="1"/>
</dbReference>
<dbReference type="GO" id="GO:0009055">
    <property type="term" value="F:electron transfer activity"/>
    <property type="evidence" value="ECO:0007669"/>
    <property type="project" value="InterPro"/>
</dbReference>
<reference evidence="8 9" key="1">
    <citation type="submission" date="2016-10" db="EMBL/GenBank/DDBJ databases">
        <authorList>
            <person name="de Groot N.N."/>
        </authorList>
    </citation>
    <scope>NUCLEOTIDE SEQUENCE [LARGE SCALE GENOMIC DNA]</scope>
    <source>
        <strain evidence="8 9">Nm146</strain>
    </source>
</reference>
<evidence type="ECO:0000256" key="4">
    <source>
        <dbReference type="PIRSR" id="PIRSR000005-1"/>
    </source>
</evidence>
<evidence type="ECO:0000256" key="3">
    <source>
        <dbReference type="ARBA" id="ARBA00023004"/>
    </source>
</evidence>
<dbReference type="PIRSF" id="PIRSF000005">
    <property type="entry name" value="Cytochrome_c4"/>
    <property type="match status" value="1"/>
</dbReference>
<gene>
    <name evidence="8" type="ORF">SAMN05421880_10510</name>
</gene>
<evidence type="ECO:0000256" key="2">
    <source>
        <dbReference type="ARBA" id="ARBA00022723"/>
    </source>
</evidence>
<dbReference type="GO" id="GO:0042597">
    <property type="term" value="C:periplasmic space"/>
    <property type="evidence" value="ECO:0007669"/>
    <property type="project" value="InterPro"/>
</dbReference>
<keyword evidence="9" id="KW-1185">Reference proteome</keyword>
<evidence type="ECO:0000313" key="9">
    <source>
        <dbReference type="Proteomes" id="UP000199561"/>
    </source>
</evidence>
<feature type="binding site" description="covalent" evidence="4">
    <location>
        <position position="41"/>
    </location>
    <ligand>
        <name>heme c</name>
        <dbReference type="ChEBI" id="CHEBI:61717"/>
        <label>1</label>
    </ligand>
</feature>
<evidence type="ECO:0000256" key="6">
    <source>
        <dbReference type="SAM" id="SignalP"/>
    </source>
</evidence>
<dbReference type="InterPro" id="IPR009056">
    <property type="entry name" value="Cyt_c-like_dom"/>
</dbReference>
<sequence length="238" mass="26098">MKYFILTGLFLFTCFAEAAEAPQPVDVPNTLAERVKACTICHGEEDKASRDAYYPRIAGKLEGYLYNQLRHFRDGRRYYQPMAILLENMSDTYLREIAQYFAGLEIPYPPPESIVIPPAQAALAEKLVYSGDPEREVPACSACHGQDLMGTEPFVPGLLGLHSTYLAAQLGGWHSGGLIRGKIANCMADIAKQLTYEEINALAKWLAAQPASGEPANALPAEMAQRCANLALENGDSR</sequence>
<keyword evidence="2 5" id="KW-0479">Metal-binding</keyword>
<feature type="signal peptide" evidence="6">
    <location>
        <begin position="1"/>
        <end position="18"/>
    </location>
</feature>
<keyword evidence="1 4" id="KW-0349">Heme</keyword>
<keyword evidence="3 5" id="KW-0408">Iron</keyword>
<feature type="domain" description="Cytochrome c" evidence="7">
    <location>
        <begin position="119"/>
        <end position="210"/>
    </location>
</feature>
<feature type="binding site" description="covalent" evidence="4">
    <location>
        <position position="38"/>
    </location>
    <ligand>
        <name>heme c</name>
        <dbReference type="ChEBI" id="CHEBI:61717"/>
        <label>1</label>
    </ligand>
</feature>
<dbReference type="PANTHER" id="PTHR33751:SF11">
    <property type="entry name" value="BLL4483 PROTEIN"/>
    <property type="match status" value="1"/>
</dbReference>
<dbReference type="STRING" id="52442.SAMN05421880_10510"/>
<dbReference type="SUPFAM" id="SSF46626">
    <property type="entry name" value="Cytochrome c"/>
    <property type="match status" value="2"/>
</dbReference>
<comment type="PTM">
    <text evidence="4">Binds 2 heme c groups covalently per subunit.</text>
</comment>
<dbReference type="InterPro" id="IPR036909">
    <property type="entry name" value="Cyt_c-like_dom_sf"/>
</dbReference>
<dbReference type="Gene3D" id="1.10.760.10">
    <property type="entry name" value="Cytochrome c-like domain"/>
    <property type="match status" value="2"/>
</dbReference>
<protein>
    <submittedName>
        <fullName evidence="8">Cytochrome c553</fullName>
    </submittedName>
</protein>
<accession>A0A1I4MNE0</accession>
<dbReference type="InterPro" id="IPR024167">
    <property type="entry name" value="Cytochrome_c4-like"/>
</dbReference>
<feature type="binding site" description="covalent" evidence="4">
    <location>
        <position position="140"/>
    </location>
    <ligand>
        <name>heme c</name>
        <dbReference type="ChEBI" id="CHEBI:61717"/>
        <label>2</label>
    </ligand>
</feature>
<dbReference type="Proteomes" id="UP000199561">
    <property type="component" value="Unassembled WGS sequence"/>
</dbReference>
<feature type="chain" id="PRO_5011624551" evidence="6">
    <location>
        <begin position="19"/>
        <end position="238"/>
    </location>
</feature>
<feature type="binding site" description="axial binding residue" evidence="5">
    <location>
        <position position="42"/>
    </location>
    <ligand>
        <name>heme c</name>
        <dbReference type="ChEBI" id="CHEBI:61717"/>
        <label>1</label>
    </ligand>
    <ligandPart>
        <name>Fe</name>
        <dbReference type="ChEBI" id="CHEBI:18248"/>
    </ligandPart>
</feature>
<name>A0A1I4MNE0_9PROT</name>
<feature type="binding site" description="axial binding residue" evidence="5">
    <location>
        <position position="82"/>
    </location>
    <ligand>
        <name>heme c</name>
        <dbReference type="ChEBI" id="CHEBI:61717"/>
        <label>1</label>
    </ligand>
    <ligandPart>
        <name>Fe</name>
        <dbReference type="ChEBI" id="CHEBI:18248"/>
    </ligandPart>
</feature>
<dbReference type="EMBL" id="FOUF01000005">
    <property type="protein sequence ID" value="SFM04545.1"/>
    <property type="molecule type" value="Genomic_DNA"/>
</dbReference>
<feature type="binding site" description="covalent" evidence="4">
    <location>
        <position position="143"/>
    </location>
    <ligand>
        <name>heme c</name>
        <dbReference type="ChEBI" id="CHEBI:61717"/>
        <label>2</label>
    </ligand>
</feature>
<evidence type="ECO:0000313" key="8">
    <source>
        <dbReference type="EMBL" id="SFM04545.1"/>
    </source>
</evidence>
<dbReference type="InterPro" id="IPR050597">
    <property type="entry name" value="Cytochrome_c_Oxidase_Subunit"/>
</dbReference>
<dbReference type="PROSITE" id="PS51007">
    <property type="entry name" value="CYTC"/>
    <property type="match status" value="1"/>
</dbReference>
<evidence type="ECO:0000259" key="7">
    <source>
        <dbReference type="PROSITE" id="PS51007"/>
    </source>
</evidence>
<evidence type="ECO:0000256" key="5">
    <source>
        <dbReference type="PIRSR" id="PIRSR000005-2"/>
    </source>
</evidence>
<proteinExistence type="predicted"/>
<dbReference type="AlphaFoldDB" id="A0A1I4MNE0"/>
<dbReference type="GO" id="GO:0020037">
    <property type="term" value="F:heme binding"/>
    <property type="evidence" value="ECO:0007669"/>
    <property type="project" value="InterPro"/>
</dbReference>
<organism evidence="8 9">
    <name type="scientific">Nitrosomonas nitrosa</name>
    <dbReference type="NCBI Taxonomy" id="52442"/>
    <lineage>
        <taxon>Bacteria</taxon>
        <taxon>Pseudomonadati</taxon>
        <taxon>Pseudomonadota</taxon>
        <taxon>Betaproteobacteria</taxon>
        <taxon>Nitrosomonadales</taxon>
        <taxon>Nitrosomonadaceae</taxon>
        <taxon>Nitrosomonas</taxon>
    </lineage>
</organism>
<feature type="binding site" description="axial binding residue" evidence="5">
    <location>
        <position position="187"/>
    </location>
    <ligand>
        <name>heme c</name>
        <dbReference type="ChEBI" id="CHEBI:61717"/>
        <label>2</label>
    </ligand>
    <ligandPart>
        <name>Fe</name>
        <dbReference type="ChEBI" id="CHEBI:18248"/>
    </ligandPart>
</feature>
<keyword evidence="6" id="KW-0732">Signal</keyword>
<feature type="binding site" description="axial binding residue" evidence="5">
    <location>
        <position position="144"/>
    </location>
    <ligand>
        <name>heme c</name>
        <dbReference type="ChEBI" id="CHEBI:61717"/>
        <label>2</label>
    </ligand>
    <ligandPart>
        <name>Fe</name>
        <dbReference type="ChEBI" id="CHEBI:18248"/>
    </ligandPart>
</feature>